<evidence type="ECO:0000256" key="5">
    <source>
        <dbReference type="ARBA" id="ARBA00022741"/>
    </source>
</evidence>
<keyword evidence="12" id="KW-1185">Reference proteome</keyword>
<evidence type="ECO:0000313" key="12">
    <source>
        <dbReference type="Proteomes" id="UP000326354"/>
    </source>
</evidence>
<sequence>MPKINEMIFPIFEIFSFLFLSVLQISILFLIMKRKNRQHNETIFAFFTFAAFVWNFSVFISHISLYLYTQVNVVEQIFSITATVGFTMLHPLAVHTLINFIETRYLKLRIYTRYAALSALYIPTIYFFLYPLVQKIMMLENSPRENLLAQFSVWSSILLVISWLIVVKLCRSLEDEEEKNFLSIFDWLVTSVLVIYLATFILNIRSVPHVGEYLNLLSHILVSLLPTLFCYYLYRYSYIEYVFKRGLIYTVLGSFIIVFYLSTIAPFGKVMEKHLSINFRILQGMLIMVMVFFFDTLKKKLLELFNRIFFRENLYFQTIISNLSKTINQVHMDIDDLLDYTAFSISRALKIRAVSIILFHEQPDKSLSITGSTLAIMPEDIKEIINYIKVHKPRVLSRYHLREEDVEIFRQMKNIKAFNVIPIYQESELVGLLNIGKRPVRNHLIPEEEEMFLILVNQIITTIENTKLAREKFALGRKMYESEKLSSLGRLSASIAHEVKNPLSSIKLITQVMKEDLDSDDPNQEGLGIIIQEIDRLSRVVNQLLHFARPRSYAEERINIADVIANVTMLIKHNARRNNVEIVVEVDPIELYCDQDALMEIFLNLTSNAIQSMPQGGKLEISSYKKKSKRHVLEYCVVEICDNGPGVPVEERDKIFEPFYTTKQTGTGLGLAIVKRRLERIKGDIRFADNHPGAKFSVRIPLISPNEDEVNDLGGNKNEEDSA</sequence>
<evidence type="ECO:0000256" key="4">
    <source>
        <dbReference type="ARBA" id="ARBA00022679"/>
    </source>
</evidence>
<proteinExistence type="predicted"/>
<reference evidence="11 12" key="1">
    <citation type="submission" date="2019-08" db="EMBL/GenBank/DDBJ databases">
        <title>Complete genome sequence of Candidatus Uab amorphum.</title>
        <authorList>
            <person name="Shiratori T."/>
            <person name="Suzuki S."/>
            <person name="Kakizawa Y."/>
            <person name="Ishida K."/>
        </authorList>
    </citation>
    <scope>NUCLEOTIDE SEQUENCE [LARGE SCALE GENOMIC DNA]</scope>
    <source>
        <strain evidence="11 12">SRT547</strain>
    </source>
</reference>
<dbReference type="InterPro" id="IPR029016">
    <property type="entry name" value="GAF-like_dom_sf"/>
</dbReference>
<dbReference type="InterPro" id="IPR003018">
    <property type="entry name" value="GAF"/>
</dbReference>
<dbReference type="PROSITE" id="PS50109">
    <property type="entry name" value="HIS_KIN"/>
    <property type="match status" value="1"/>
</dbReference>
<feature type="transmembrane region" description="Helical" evidence="9">
    <location>
        <begin position="216"/>
        <end position="234"/>
    </location>
</feature>
<dbReference type="EMBL" id="AP019860">
    <property type="protein sequence ID" value="BBM83148.1"/>
    <property type="molecule type" value="Genomic_DNA"/>
</dbReference>
<dbReference type="InterPro" id="IPR005467">
    <property type="entry name" value="His_kinase_dom"/>
</dbReference>
<dbReference type="InterPro" id="IPR036890">
    <property type="entry name" value="HATPase_C_sf"/>
</dbReference>
<keyword evidence="6 11" id="KW-0418">Kinase</keyword>
<keyword evidence="9" id="KW-1133">Transmembrane helix</keyword>
<evidence type="ECO:0000313" key="11">
    <source>
        <dbReference type="EMBL" id="BBM83148.1"/>
    </source>
</evidence>
<dbReference type="InterPro" id="IPR036097">
    <property type="entry name" value="HisK_dim/P_sf"/>
</dbReference>
<evidence type="ECO:0000256" key="3">
    <source>
        <dbReference type="ARBA" id="ARBA00022553"/>
    </source>
</evidence>
<dbReference type="SMART" id="SM00065">
    <property type="entry name" value="GAF"/>
    <property type="match status" value="1"/>
</dbReference>
<feature type="domain" description="Histidine kinase" evidence="10">
    <location>
        <begin position="494"/>
        <end position="704"/>
    </location>
</feature>
<dbReference type="CDD" id="cd00082">
    <property type="entry name" value="HisKA"/>
    <property type="match status" value="1"/>
</dbReference>
<keyword evidence="4" id="KW-0808">Transferase</keyword>
<dbReference type="CDD" id="cd00075">
    <property type="entry name" value="HATPase"/>
    <property type="match status" value="1"/>
</dbReference>
<feature type="transmembrane region" description="Helical" evidence="9">
    <location>
        <begin position="110"/>
        <end position="129"/>
    </location>
</feature>
<dbReference type="SUPFAM" id="SSF55874">
    <property type="entry name" value="ATPase domain of HSP90 chaperone/DNA topoisomerase II/histidine kinase"/>
    <property type="match status" value="1"/>
</dbReference>
<evidence type="ECO:0000256" key="2">
    <source>
        <dbReference type="ARBA" id="ARBA00012438"/>
    </source>
</evidence>
<accession>A0A5S9IJS2</accession>
<evidence type="ECO:0000256" key="9">
    <source>
        <dbReference type="SAM" id="Phobius"/>
    </source>
</evidence>
<evidence type="ECO:0000256" key="6">
    <source>
        <dbReference type="ARBA" id="ARBA00022777"/>
    </source>
</evidence>
<dbReference type="EC" id="2.7.13.3" evidence="2"/>
<evidence type="ECO:0000256" key="7">
    <source>
        <dbReference type="ARBA" id="ARBA00022840"/>
    </source>
</evidence>
<evidence type="ECO:0000259" key="10">
    <source>
        <dbReference type="PROSITE" id="PS50109"/>
    </source>
</evidence>
<evidence type="ECO:0000256" key="8">
    <source>
        <dbReference type="ARBA" id="ARBA00023012"/>
    </source>
</evidence>
<dbReference type="RefSeq" id="WP_151967361.1">
    <property type="nucleotide sequence ID" value="NZ_AP019860.1"/>
</dbReference>
<evidence type="ECO:0000256" key="1">
    <source>
        <dbReference type="ARBA" id="ARBA00000085"/>
    </source>
</evidence>
<comment type="catalytic activity">
    <reaction evidence="1">
        <text>ATP + protein L-histidine = ADP + protein N-phospho-L-histidine.</text>
        <dbReference type="EC" id="2.7.13.3"/>
    </reaction>
</comment>
<dbReference type="PANTHER" id="PTHR43065:SF10">
    <property type="entry name" value="PEROXIDE STRESS-ACTIVATED HISTIDINE KINASE MAK3"/>
    <property type="match status" value="1"/>
</dbReference>
<dbReference type="Proteomes" id="UP000326354">
    <property type="component" value="Chromosome"/>
</dbReference>
<keyword evidence="3" id="KW-0597">Phosphoprotein</keyword>
<dbReference type="Pfam" id="PF00512">
    <property type="entry name" value="HisKA"/>
    <property type="match status" value="1"/>
</dbReference>
<dbReference type="AlphaFoldDB" id="A0A5S9IJS2"/>
<dbReference type="Gene3D" id="3.30.450.40">
    <property type="match status" value="1"/>
</dbReference>
<feature type="transmembrane region" description="Helical" evidence="9">
    <location>
        <begin position="12"/>
        <end position="31"/>
    </location>
</feature>
<dbReference type="KEGG" id="uam:UABAM_01499"/>
<organism evidence="11 12">
    <name type="scientific">Uabimicrobium amorphum</name>
    <dbReference type="NCBI Taxonomy" id="2596890"/>
    <lineage>
        <taxon>Bacteria</taxon>
        <taxon>Pseudomonadati</taxon>
        <taxon>Planctomycetota</taxon>
        <taxon>Candidatus Uabimicrobiia</taxon>
        <taxon>Candidatus Uabimicrobiales</taxon>
        <taxon>Candidatus Uabimicrobiaceae</taxon>
        <taxon>Candidatus Uabimicrobium</taxon>
    </lineage>
</organism>
<dbReference type="InterPro" id="IPR003594">
    <property type="entry name" value="HATPase_dom"/>
</dbReference>
<dbReference type="GO" id="GO:0005524">
    <property type="term" value="F:ATP binding"/>
    <property type="evidence" value="ECO:0007669"/>
    <property type="project" value="UniProtKB-KW"/>
</dbReference>
<feature type="transmembrane region" description="Helical" evidence="9">
    <location>
        <begin position="246"/>
        <end position="265"/>
    </location>
</feature>
<dbReference type="InterPro" id="IPR003661">
    <property type="entry name" value="HisK_dim/P_dom"/>
</dbReference>
<keyword evidence="8" id="KW-0902">Two-component regulatory system</keyword>
<dbReference type="SMART" id="SM00387">
    <property type="entry name" value="HATPase_c"/>
    <property type="match status" value="1"/>
</dbReference>
<gene>
    <name evidence="11" type="ORF">UABAM_01499</name>
</gene>
<feature type="transmembrane region" description="Helical" evidence="9">
    <location>
        <begin position="149"/>
        <end position="169"/>
    </location>
</feature>
<dbReference type="Pfam" id="PF02518">
    <property type="entry name" value="HATPase_c"/>
    <property type="match status" value="1"/>
</dbReference>
<keyword evidence="9" id="KW-0812">Transmembrane</keyword>
<feature type="transmembrane region" description="Helical" evidence="9">
    <location>
        <begin position="77"/>
        <end position="98"/>
    </location>
</feature>
<dbReference type="SMART" id="SM00388">
    <property type="entry name" value="HisKA"/>
    <property type="match status" value="1"/>
</dbReference>
<dbReference type="PRINTS" id="PR00344">
    <property type="entry name" value="BCTRLSENSOR"/>
</dbReference>
<dbReference type="Gene3D" id="1.10.287.130">
    <property type="match status" value="1"/>
</dbReference>
<dbReference type="PANTHER" id="PTHR43065">
    <property type="entry name" value="SENSOR HISTIDINE KINASE"/>
    <property type="match status" value="1"/>
</dbReference>
<protein>
    <recommendedName>
        <fullName evidence="2">histidine kinase</fullName>
        <ecNumber evidence="2">2.7.13.3</ecNumber>
    </recommendedName>
</protein>
<keyword evidence="7" id="KW-0067">ATP-binding</keyword>
<dbReference type="GO" id="GO:0000155">
    <property type="term" value="F:phosphorelay sensor kinase activity"/>
    <property type="evidence" value="ECO:0007669"/>
    <property type="project" value="InterPro"/>
</dbReference>
<dbReference type="SUPFAM" id="SSF47384">
    <property type="entry name" value="Homodimeric domain of signal transducing histidine kinase"/>
    <property type="match status" value="1"/>
</dbReference>
<keyword evidence="9" id="KW-0472">Membrane</keyword>
<feature type="transmembrane region" description="Helical" evidence="9">
    <location>
        <begin position="43"/>
        <end position="65"/>
    </location>
</feature>
<dbReference type="InterPro" id="IPR004358">
    <property type="entry name" value="Sig_transdc_His_kin-like_C"/>
</dbReference>
<dbReference type="SUPFAM" id="SSF55781">
    <property type="entry name" value="GAF domain-like"/>
    <property type="match status" value="1"/>
</dbReference>
<feature type="transmembrane region" description="Helical" evidence="9">
    <location>
        <begin position="181"/>
        <end position="204"/>
    </location>
</feature>
<name>A0A5S9IJS2_UABAM</name>
<keyword evidence="5" id="KW-0547">Nucleotide-binding</keyword>
<dbReference type="OrthoDB" id="224978at2"/>
<dbReference type="Gene3D" id="3.30.565.10">
    <property type="entry name" value="Histidine kinase-like ATPase, C-terminal domain"/>
    <property type="match status" value="1"/>
</dbReference>